<comment type="caution">
    <text evidence="4">The sequence shown here is derived from an EMBL/GenBank/DDBJ whole genome shotgun (WGS) entry which is preliminary data.</text>
</comment>
<dbReference type="Pfam" id="PF13584">
    <property type="entry name" value="BatD"/>
    <property type="match status" value="2"/>
</dbReference>
<evidence type="ECO:0000256" key="3">
    <source>
        <dbReference type="SAM" id="SignalP"/>
    </source>
</evidence>
<keyword evidence="2" id="KW-0812">Transmembrane</keyword>
<keyword evidence="2" id="KW-0472">Membrane</keyword>
<keyword evidence="3" id="KW-0732">Signal</keyword>
<protein>
    <submittedName>
        <fullName evidence="4">BatD protein</fullName>
    </submittedName>
</protein>
<dbReference type="AlphaFoldDB" id="A0A2S7T8T1"/>
<dbReference type="PANTHER" id="PTHR40940">
    <property type="entry name" value="PROTEIN BATD-RELATED"/>
    <property type="match status" value="1"/>
</dbReference>
<feature type="transmembrane region" description="Helical" evidence="2">
    <location>
        <begin position="454"/>
        <end position="475"/>
    </location>
</feature>
<dbReference type="EMBL" id="MQVX01000001">
    <property type="protein sequence ID" value="PQJ16340.1"/>
    <property type="molecule type" value="Genomic_DNA"/>
</dbReference>
<keyword evidence="1" id="KW-0175">Coiled coil</keyword>
<dbReference type="Proteomes" id="UP000239366">
    <property type="component" value="Unassembled WGS sequence"/>
</dbReference>
<gene>
    <name evidence="4" type="ORF">BST99_11970</name>
</gene>
<accession>A0A2S7T8T1</accession>
<feature type="coiled-coil region" evidence="1">
    <location>
        <begin position="532"/>
        <end position="559"/>
    </location>
</feature>
<dbReference type="RefSeq" id="WP_219843842.1">
    <property type="nucleotide sequence ID" value="NZ_MQVX01000001.1"/>
</dbReference>
<reference evidence="5" key="1">
    <citation type="submission" date="2016-11" db="EMBL/GenBank/DDBJ databases">
        <title>Trade-off between light-utilization and light-protection in marine flavobacteria.</title>
        <authorList>
            <person name="Kumagai Y."/>
            <person name="Yoshizawa S."/>
            <person name="Kogure K."/>
        </authorList>
    </citation>
    <scope>NUCLEOTIDE SEQUENCE [LARGE SCALE GENOMIC DNA]</scope>
    <source>
        <strain evidence="5">SG-18</strain>
    </source>
</reference>
<keyword evidence="2" id="KW-1133">Transmembrane helix</keyword>
<name>A0A2S7T8T1_9FLAO</name>
<proteinExistence type="predicted"/>
<evidence type="ECO:0000256" key="1">
    <source>
        <dbReference type="SAM" id="Coils"/>
    </source>
</evidence>
<sequence length="596" mass="67443">MKKMFIWGLIALCFFAGQGISLHAQEKAVSFEMKLSKEKLGLNERLKVEFTMNKDGDNFQPPEFADFNVVMGPSQTVSNSWSNGKRSFYKTYWYILNPRKKGSLRIEQATIEIEGQTYKTVPKTVVVTAAVSNPNAPKTANDIAGENLHLVAEVSKTNPYLNEAVSVVYKLYISRDISVNNYRPLDNPQYNNFWSQDIPVTRYKSEPTTYKGKPYLSVVLKRVVLYPQKSGKLEIEPLALEIYVDVPTSRRSFFGQRIYSQATQRVSAGKRVLNVKPLPEQGKPEDFSGAVGDFTFSVTASKTSLNASESLQAKVSVEGDGNLKLFQLPKLTLPSALEVYEPEFKEDVRTNLSGMKGSVSESYTVVPSFRGQYPIPSVSFSYFNPKTRSYQTVNSDEITLQVLEGPEDNSTSTNTGVVNRNTVSVPSGDQFHFIKLKSDLIPVANQFFLGSSRFYWWLLLPLALVPLSLLVRQLLAQKDQDQEKIQLRQTNRLARKYLTNAKKALGNKEAFYIALERALHNYLKAKLRIETFEFSKEKIQSLLEEKQAKEQSIEQLIQLLTNCEMARYSPFSTGQMQDDYQLASKVIAQLDKELPK</sequence>
<keyword evidence="5" id="KW-1185">Reference proteome</keyword>
<feature type="signal peptide" evidence="3">
    <location>
        <begin position="1"/>
        <end position="24"/>
    </location>
</feature>
<feature type="chain" id="PRO_5015686204" evidence="3">
    <location>
        <begin position="25"/>
        <end position="596"/>
    </location>
</feature>
<organism evidence="4 5">
    <name type="scientific">Aureicoccus marinus</name>
    <dbReference type="NCBI Taxonomy" id="754435"/>
    <lineage>
        <taxon>Bacteria</taxon>
        <taxon>Pseudomonadati</taxon>
        <taxon>Bacteroidota</taxon>
        <taxon>Flavobacteriia</taxon>
        <taxon>Flavobacteriales</taxon>
        <taxon>Flavobacteriaceae</taxon>
        <taxon>Aureicoccus</taxon>
    </lineage>
</organism>
<evidence type="ECO:0000313" key="5">
    <source>
        <dbReference type="Proteomes" id="UP000239366"/>
    </source>
</evidence>
<dbReference type="PANTHER" id="PTHR40940:SF2">
    <property type="entry name" value="BATD"/>
    <property type="match status" value="1"/>
</dbReference>
<dbReference type="InterPro" id="IPR025738">
    <property type="entry name" value="BatD"/>
</dbReference>
<evidence type="ECO:0000256" key="2">
    <source>
        <dbReference type="SAM" id="Phobius"/>
    </source>
</evidence>
<evidence type="ECO:0000313" key="4">
    <source>
        <dbReference type="EMBL" id="PQJ16340.1"/>
    </source>
</evidence>